<gene>
    <name evidence="1" type="ORF">IPV69_02965</name>
</gene>
<dbReference type="EMBL" id="CP063458">
    <property type="protein sequence ID" value="QOV90347.1"/>
    <property type="molecule type" value="Genomic_DNA"/>
</dbReference>
<reference evidence="1 2" key="1">
    <citation type="submission" date="2020-10" db="EMBL/GenBank/DDBJ databases">
        <title>Wide distribution of Phycisphaera-like planctomycetes from WD2101 soil group in peatlands and genome analysis of the first cultivated representative.</title>
        <authorList>
            <person name="Dedysh S.N."/>
            <person name="Beletsky A.V."/>
            <person name="Ivanova A."/>
            <person name="Kulichevskaya I.S."/>
            <person name="Suzina N.E."/>
            <person name="Philippov D.A."/>
            <person name="Rakitin A.L."/>
            <person name="Mardanov A.V."/>
            <person name="Ravin N.V."/>
        </authorList>
    </citation>
    <scope>NUCLEOTIDE SEQUENCE [LARGE SCALE GENOMIC DNA]</scope>
    <source>
        <strain evidence="1 2">M1803</strain>
    </source>
</reference>
<dbReference type="RefSeq" id="WP_206293428.1">
    <property type="nucleotide sequence ID" value="NZ_CP063458.1"/>
</dbReference>
<protein>
    <recommendedName>
        <fullName evidence="3">DNA ligase D 3'-phosphoesterase domain-containing protein</fullName>
    </recommendedName>
</protein>
<dbReference type="KEGG" id="hbs:IPV69_02965"/>
<dbReference type="Proteomes" id="UP000593765">
    <property type="component" value="Chromosome"/>
</dbReference>
<proteinExistence type="predicted"/>
<evidence type="ECO:0008006" key="3">
    <source>
        <dbReference type="Google" id="ProtNLM"/>
    </source>
</evidence>
<organism evidence="1 2">
    <name type="scientific">Humisphaera borealis</name>
    <dbReference type="NCBI Taxonomy" id="2807512"/>
    <lineage>
        <taxon>Bacteria</taxon>
        <taxon>Pseudomonadati</taxon>
        <taxon>Planctomycetota</taxon>
        <taxon>Phycisphaerae</taxon>
        <taxon>Tepidisphaerales</taxon>
        <taxon>Tepidisphaeraceae</taxon>
        <taxon>Humisphaera</taxon>
    </lineage>
</organism>
<accession>A0A7M2WXU0</accession>
<name>A0A7M2WXU0_9BACT</name>
<dbReference type="AlphaFoldDB" id="A0A7M2WXU0"/>
<sequence length="116" mass="13012">MSLRFAILHHTGIADPHFDLLFETHPGSDLATWRSPVWPIESPTAATRLKDHRRAYLDYEGEVSRRRGYVERVAGGTCEVEVGQDAVWTVRLITGVPGTTLVLRRVGEGWEINLSS</sequence>
<keyword evidence="2" id="KW-1185">Reference proteome</keyword>
<evidence type="ECO:0000313" key="2">
    <source>
        <dbReference type="Proteomes" id="UP000593765"/>
    </source>
</evidence>
<evidence type="ECO:0000313" key="1">
    <source>
        <dbReference type="EMBL" id="QOV90347.1"/>
    </source>
</evidence>